<evidence type="ECO:0000313" key="4">
    <source>
        <dbReference type="EMBL" id="RDU98710.1"/>
    </source>
</evidence>
<dbReference type="CDD" id="cd00610">
    <property type="entry name" value="OAT_like"/>
    <property type="match status" value="1"/>
</dbReference>
<dbReference type="InterPro" id="IPR015421">
    <property type="entry name" value="PyrdxlP-dep_Trfase_major"/>
</dbReference>
<dbReference type="InterPro" id="IPR015424">
    <property type="entry name" value="PyrdxlP-dep_Trfase"/>
</dbReference>
<dbReference type="GO" id="GO:0008483">
    <property type="term" value="F:transaminase activity"/>
    <property type="evidence" value="ECO:0007669"/>
    <property type="project" value="UniProtKB-KW"/>
</dbReference>
<keyword evidence="4" id="KW-0808">Transferase</keyword>
<dbReference type="Gene3D" id="3.90.1150.10">
    <property type="entry name" value="Aspartate Aminotransferase, domain 1"/>
    <property type="match status" value="1"/>
</dbReference>
<evidence type="ECO:0000256" key="1">
    <source>
        <dbReference type="ARBA" id="ARBA00001933"/>
    </source>
</evidence>
<keyword evidence="2 3" id="KW-0663">Pyridoxal phosphate</keyword>
<dbReference type="SUPFAM" id="SSF53383">
    <property type="entry name" value="PLP-dependent transferases"/>
    <property type="match status" value="1"/>
</dbReference>
<dbReference type="AlphaFoldDB" id="A0A3D8K0S6"/>
<dbReference type="PANTHER" id="PTHR43713:SF3">
    <property type="entry name" value="GLUTAMATE-1-SEMIALDEHYDE 2,1-AMINOMUTASE 1, CHLOROPLASTIC-RELATED"/>
    <property type="match status" value="1"/>
</dbReference>
<proteinExistence type="inferred from homology"/>
<dbReference type="OrthoDB" id="9801052at2"/>
<evidence type="ECO:0000256" key="3">
    <source>
        <dbReference type="RuleBase" id="RU003560"/>
    </source>
</evidence>
<dbReference type="InterPro" id="IPR015422">
    <property type="entry name" value="PyrdxlP-dep_Trfase_small"/>
</dbReference>
<dbReference type="RefSeq" id="WP_115533525.1">
    <property type="nucleotide sequence ID" value="NZ_QRGA01000006.1"/>
</dbReference>
<dbReference type="Gene3D" id="3.40.640.10">
    <property type="entry name" value="Type I PLP-dependent aspartate aminotransferase-like (Major domain)"/>
    <property type="match status" value="1"/>
</dbReference>
<gene>
    <name evidence="4" type="ORF">DWV00_10580</name>
</gene>
<evidence type="ECO:0000256" key="2">
    <source>
        <dbReference type="ARBA" id="ARBA00022898"/>
    </source>
</evidence>
<keyword evidence="4" id="KW-0032">Aminotransferase</keyword>
<dbReference type="EMBL" id="QRGA01000006">
    <property type="protein sequence ID" value="RDU98710.1"/>
    <property type="molecule type" value="Genomic_DNA"/>
</dbReference>
<comment type="caution">
    <text evidence="4">The sequence shown here is derived from an EMBL/GenBank/DDBJ whole genome shotgun (WGS) entry which is preliminary data.</text>
</comment>
<comment type="cofactor">
    <cofactor evidence="1">
        <name>pyridoxal 5'-phosphate</name>
        <dbReference type="ChEBI" id="CHEBI:597326"/>
    </cofactor>
</comment>
<comment type="similarity">
    <text evidence="3">Belongs to the class-III pyridoxal-phosphate-dependent aminotransferase family.</text>
</comment>
<dbReference type="InterPro" id="IPR005814">
    <property type="entry name" value="Aminotrans_3"/>
</dbReference>
<dbReference type="GO" id="GO:0030170">
    <property type="term" value="F:pyridoxal phosphate binding"/>
    <property type="evidence" value="ECO:0007669"/>
    <property type="project" value="InterPro"/>
</dbReference>
<dbReference type="Pfam" id="PF00202">
    <property type="entry name" value="Aminotran_3"/>
    <property type="match status" value="1"/>
</dbReference>
<sequence length="437" mass="47661">MTSTAPLAVALESARQGFIAANPQSERQYRQATEVMPGGNTRSVLFYEPFPLAIARGEGCRLWDVDGHEYADFIAEFSAGIYGHSNPSIRAAIDKALDDGINLSGHNLLEARLAQALCERFPSIESVRFTNSGTEANLMMLAAAKAFTGRQKVIVFIGGYHGGVLTFARGPSSVNVPHEFLYAEYNDLDSVRRLFDEHRGEVAAVLVEPMQGASGCIVAEASFLAGLRELTSAHDTLLLFDEVMTSRLAPAAYQSVLGIAPDMTSVGKYIGGGMSFGAFGGRKDIMSLFDPRIRNALQHAGTFNNNVLTMAAGYAGLTSVYTPQAAVELNARGERLRATLNTRFEEASLDIRFNGIGSLMNLQITARTIRSVRDIDASRNDIKDLFFFHLIEHGVYIARRGYVVLSLPVGSAELERFDGAVASFIDRYRNLLPRETL</sequence>
<organism evidence="4 5">
    <name type="scientific">Trinickia dinghuensis</name>
    <dbReference type="NCBI Taxonomy" id="2291023"/>
    <lineage>
        <taxon>Bacteria</taxon>
        <taxon>Pseudomonadati</taxon>
        <taxon>Pseudomonadota</taxon>
        <taxon>Betaproteobacteria</taxon>
        <taxon>Burkholderiales</taxon>
        <taxon>Burkholderiaceae</taxon>
        <taxon>Trinickia</taxon>
    </lineage>
</organism>
<reference evidence="4 5" key="1">
    <citation type="submission" date="2018-08" db="EMBL/GenBank/DDBJ databases">
        <title>Paraburkholderia sp. DHOM06 isolated from forest soil.</title>
        <authorList>
            <person name="Gao Z.-H."/>
            <person name="Qiu L.-H."/>
        </authorList>
    </citation>
    <scope>NUCLEOTIDE SEQUENCE [LARGE SCALE GENOMIC DNA]</scope>
    <source>
        <strain evidence="4 5">DHOM06</strain>
    </source>
</reference>
<name>A0A3D8K0S6_9BURK</name>
<keyword evidence="5" id="KW-1185">Reference proteome</keyword>
<accession>A0A3D8K0S6</accession>
<dbReference type="PANTHER" id="PTHR43713">
    <property type="entry name" value="GLUTAMATE-1-SEMIALDEHYDE 2,1-AMINOMUTASE"/>
    <property type="match status" value="1"/>
</dbReference>
<protein>
    <submittedName>
        <fullName evidence="4">Aminotransferase class III-fold pyridoxal phosphate-dependent enzyme</fullName>
    </submittedName>
</protein>
<evidence type="ECO:0000313" key="5">
    <source>
        <dbReference type="Proteomes" id="UP000256838"/>
    </source>
</evidence>
<dbReference type="Proteomes" id="UP000256838">
    <property type="component" value="Unassembled WGS sequence"/>
</dbReference>